<feature type="transmembrane region" description="Helical" evidence="6">
    <location>
        <begin position="397"/>
        <end position="418"/>
    </location>
</feature>
<feature type="transmembrane region" description="Helical" evidence="6">
    <location>
        <begin position="21"/>
        <end position="42"/>
    </location>
</feature>
<dbReference type="Pfam" id="PF13515">
    <property type="entry name" value="FUSC_2"/>
    <property type="match status" value="1"/>
</dbReference>
<evidence type="ECO:0000256" key="2">
    <source>
        <dbReference type="ARBA" id="ARBA00022692"/>
    </source>
</evidence>
<evidence type="ECO:0000256" key="5">
    <source>
        <dbReference type="SAM" id="MobiDB-lite"/>
    </source>
</evidence>
<dbReference type="GO" id="GO:0016020">
    <property type="term" value="C:membrane"/>
    <property type="evidence" value="ECO:0007669"/>
    <property type="project" value="UniProtKB-SubCell"/>
</dbReference>
<dbReference type="RefSeq" id="WP_015797756.1">
    <property type="nucleotide sequence ID" value="NC_013124.1"/>
</dbReference>
<feature type="transmembrane region" description="Helical" evidence="6">
    <location>
        <begin position="80"/>
        <end position="106"/>
    </location>
</feature>
<feature type="domain" description="Integral membrane bound transporter" evidence="7">
    <location>
        <begin position="404"/>
        <end position="527"/>
    </location>
</feature>
<evidence type="ECO:0000256" key="4">
    <source>
        <dbReference type="ARBA" id="ARBA00023136"/>
    </source>
</evidence>
<accession>C7M2K9</accession>
<keyword evidence="9" id="KW-1185">Reference proteome</keyword>
<dbReference type="InterPro" id="IPR049453">
    <property type="entry name" value="Memb_transporter_dom"/>
</dbReference>
<feature type="transmembrane region" description="Helical" evidence="6">
    <location>
        <begin position="48"/>
        <end position="68"/>
    </location>
</feature>
<gene>
    <name evidence="8" type="ordered locus">Afer_0284</name>
</gene>
<dbReference type="KEGG" id="afo:Afer_0284"/>
<proteinExistence type="predicted"/>
<feature type="compositionally biased region" description="Basic and acidic residues" evidence="5">
    <location>
        <begin position="727"/>
        <end position="744"/>
    </location>
</feature>
<evidence type="ECO:0000313" key="9">
    <source>
        <dbReference type="Proteomes" id="UP000000771"/>
    </source>
</evidence>
<sequence>MTALAASRPALDLHRFDRRGLRVAAGARVALAVAVAITAGALSHHLGGAIEAAIGAIIAGMSSLEGAYRSRIVTMVVGAIVFAASATVGATLGHVLVAEMAILAIWGLAAGWAVALGPAAGVIGLEAVLGVVLFADQHLALGPALVAGWWTLAGGLGELLLVGFALPFVRSPMERTAAATLLAERASTLRAIGSAPPSVLDLEGSETLRQALREPQPFSDPAILDALRSIADEAERIRLEAAAIATARTHVQVALDDDVPDARIVADAIDTALTALADGLDVLARRLMTQRHHEPPPTIARILGVALWTLERAGDDHGALGEGAREATVAIENLAASLRSLDHLGAVVLGRAAPMRRADGTNLRVEGELRASLHDAMATLRRSLAPSSEVGHHGARVAATLVVAVALAASLPVAHRYWLPLTVIFVLRPDFTTTLRRAFARSMGTVIGVGLVTALLALTHPSTVTLAAASVALAGLAIATQRANYLLFSFAVSSLVVVLLAFTGAPALGLAIDRSVYTVLGSLLAVMAVIAWPSWERGRVGERLATLLEADAQHAALLGSAWESGTPTARVAVTDARRRARLARQRAEASVSRWLDEPRHSGSDPVNDDERVLGVLAAVRRYVWSALVLDRLLDLERTTPAPSVPLGRLGNDLADLLQSCAAAARGDRFAVDVARARTTQIELATALLASESSAPHVSERNRVIMRETDRMVAAATTIAHLLAVSTRPRDREGPEDRGLAHDAR</sequence>
<organism evidence="8 9">
    <name type="scientific">Acidimicrobium ferrooxidans (strain DSM 10331 / JCM 15462 / NBRC 103882 / ICP)</name>
    <dbReference type="NCBI Taxonomy" id="525909"/>
    <lineage>
        <taxon>Bacteria</taxon>
        <taxon>Bacillati</taxon>
        <taxon>Actinomycetota</taxon>
        <taxon>Acidimicrobiia</taxon>
        <taxon>Acidimicrobiales</taxon>
        <taxon>Acidimicrobiaceae</taxon>
        <taxon>Acidimicrobium</taxon>
    </lineage>
</organism>
<evidence type="ECO:0000256" key="6">
    <source>
        <dbReference type="SAM" id="Phobius"/>
    </source>
</evidence>
<feature type="transmembrane region" description="Helical" evidence="6">
    <location>
        <begin position="438"/>
        <end position="457"/>
    </location>
</feature>
<keyword evidence="2 6" id="KW-0812">Transmembrane</keyword>
<reference evidence="8 9" key="1">
    <citation type="journal article" date="2009" name="Stand. Genomic Sci.">
        <title>Complete genome sequence of Acidimicrobium ferrooxidans type strain (ICP).</title>
        <authorList>
            <person name="Clum A."/>
            <person name="Nolan M."/>
            <person name="Lang E."/>
            <person name="Glavina Del Rio T."/>
            <person name="Tice H."/>
            <person name="Copeland A."/>
            <person name="Cheng J.F."/>
            <person name="Lucas S."/>
            <person name="Chen F."/>
            <person name="Bruce D."/>
            <person name="Goodwin L."/>
            <person name="Pitluck S."/>
            <person name="Ivanova N."/>
            <person name="Mavrommatis K."/>
            <person name="Mikhailova N."/>
            <person name="Pati A."/>
            <person name="Chen A."/>
            <person name="Palaniappan K."/>
            <person name="Goker M."/>
            <person name="Spring S."/>
            <person name="Land M."/>
            <person name="Hauser L."/>
            <person name="Chang Y.J."/>
            <person name="Jeffries C.C."/>
            <person name="Chain P."/>
            <person name="Bristow J."/>
            <person name="Eisen J.A."/>
            <person name="Markowitz V."/>
            <person name="Hugenholtz P."/>
            <person name="Kyrpides N.C."/>
            <person name="Klenk H.P."/>
            <person name="Lapidus A."/>
        </authorList>
    </citation>
    <scope>NUCLEOTIDE SEQUENCE [LARGE SCALE GENOMIC DNA]</scope>
    <source>
        <strain evidence="9">DSM 10331 / JCM 15462 / NBRC 103882 / ICP</strain>
    </source>
</reference>
<feature type="region of interest" description="Disordered" evidence="5">
    <location>
        <begin position="724"/>
        <end position="744"/>
    </location>
</feature>
<dbReference type="eggNOG" id="COG1289">
    <property type="taxonomic scope" value="Bacteria"/>
</dbReference>
<evidence type="ECO:0000313" key="8">
    <source>
        <dbReference type="EMBL" id="ACU53253.1"/>
    </source>
</evidence>
<dbReference type="HOGENOM" id="CLU_013315_4_0_11"/>
<comment type="subcellular location">
    <subcellularLocation>
        <location evidence="1">Membrane</location>
        <topology evidence="1">Multi-pass membrane protein</topology>
    </subcellularLocation>
</comment>
<feature type="transmembrane region" description="Helical" evidence="6">
    <location>
        <begin position="515"/>
        <end position="535"/>
    </location>
</feature>
<name>C7M2K9_ACIFD</name>
<evidence type="ECO:0000259" key="7">
    <source>
        <dbReference type="Pfam" id="PF13515"/>
    </source>
</evidence>
<dbReference type="Proteomes" id="UP000000771">
    <property type="component" value="Chromosome"/>
</dbReference>
<feature type="transmembrane region" description="Helical" evidence="6">
    <location>
        <begin position="463"/>
        <end position="479"/>
    </location>
</feature>
<dbReference type="OrthoDB" id="128040at2"/>
<feature type="transmembrane region" description="Helical" evidence="6">
    <location>
        <begin position="486"/>
        <end position="509"/>
    </location>
</feature>
<dbReference type="EMBL" id="CP001631">
    <property type="protein sequence ID" value="ACU53253.1"/>
    <property type="molecule type" value="Genomic_DNA"/>
</dbReference>
<evidence type="ECO:0000256" key="1">
    <source>
        <dbReference type="ARBA" id="ARBA00004141"/>
    </source>
</evidence>
<feature type="transmembrane region" description="Helical" evidence="6">
    <location>
        <begin position="112"/>
        <end position="135"/>
    </location>
</feature>
<dbReference type="STRING" id="525909.Afer_0284"/>
<keyword evidence="4 6" id="KW-0472">Membrane</keyword>
<feature type="transmembrane region" description="Helical" evidence="6">
    <location>
        <begin position="147"/>
        <end position="169"/>
    </location>
</feature>
<dbReference type="AlphaFoldDB" id="C7M2K9"/>
<evidence type="ECO:0000256" key="3">
    <source>
        <dbReference type="ARBA" id="ARBA00022989"/>
    </source>
</evidence>
<protein>
    <recommendedName>
        <fullName evidence="7">Integral membrane bound transporter domain-containing protein</fullName>
    </recommendedName>
</protein>
<keyword evidence="3 6" id="KW-1133">Transmembrane helix</keyword>